<dbReference type="InterPro" id="IPR014780">
    <property type="entry name" value="tRNA_psdUridine_synth_TruB"/>
</dbReference>
<dbReference type="Proteomes" id="UP000178808">
    <property type="component" value="Unassembled WGS sequence"/>
</dbReference>
<evidence type="ECO:0000256" key="2">
    <source>
        <dbReference type="ARBA" id="ARBA00005642"/>
    </source>
</evidence>
<name>A0A1G1Z3V6_9BACT</name>
<sequence length="219" mass="24628">MENIFAVWKPKGPTSNDVLNVIRKFAGTRHIGHAGTLDPLAEGILVVGIGRDATKNFHEVVQKEKEYLAVIKLGVTSTTDDEEGEKTEHRVVTLPHRGLVEETTHYFKGVYNQVPPVYSAIKVQGEEAYKRVRRGEKVVLQARPAEIKEIAVLSYTWPELRIRVVTGPGVYVRALARDIGDRLSTGGYLTNLVRTRVGEFTKEKSFTLQEIERRFVSKS</sequence>
<evidence type="ECO:0000256" key="3">
    <source>
        <dbReference type="ARBA" id="ARBA00022694"/>
    </source>
</evidence>
<dbReference type="AlphaFoldDB" id="A0A1G1Z3V6"/>
<evidence type="ECO:0000256" key="5">
    <source>
        <dbReference type="HAMAP-Rule" id="MF_01080"/>
    </source>
</evidence>
<dbReference type="SUPFAM" id="SSF55120">
    <property type="entry name" value="Pseudouridine synthase"/>
    <property type="match status" value="1"/>
</dbReference>
<dbReference type="GO" id="GO:0003723">
    <property type="term" value="F:RNA binding"/>
    <property type="evidence" value="ECO:0007669"/>
    <property type="project" value="InterPro"/>
</dbReference>
<dbReference type="PANTHER" id="PTHR13767:SF2">
    <property type="entry name" value="PSEUDOURIDYLATE SYNTHASE TRUB1"/>
    <property type="match status" value="1"/>
</dbReference>
<keyword evidence="4 5" id="KW-0413">Isomerase</keyword>
<comment type="similarity">
    <text evidence="2 5">Belongs to the pseudouridine synthase TruB family. Type 1 subfamily.</text>
</comment>
<dbReference type="GO" id="GO:0160148">
    <property type="term" value="F:tRNA pseudouridine(55) synthase activity"/>
    <property type="evidence" value="ECO:0007669"/>
    <property type="project" value="UniProtKB-EC"/>
</dbReference>
<evidence type="ECO:0000313" key="9">
    <source>
        <dbReference type="Proteomes" id="UP000178808"/>
    </source>
</evidence>
<dbReference type="Pfam" id="PF16198">
    <property type="entry name" value="TruB_C_2"/>
    <property type="match status" value="1"/>
</dbReference>
<keyword evidence="3 5" id="KW-0819">tRNA processing</keyword>
<reference evidence="8 9" key="1">
    <citation type="journal article" date="2016" name="Nat. Commun.">
        <title>Thousands of microbial genomes shed light on interconnected biogeochemical processes in an aquifer system.</title>
        <authorList>
            <person name="Anantharaman K."/>
            <person name="Brown C.T."/>
            <person name="Hug L.A."/>
            <person name="Sharon I."/>
            <person name="Castelle C.J."/>
            <person name="Probst A.J."/>
            <person name="Thomas B.C."/>
            <person name="Singh A."/>
            <person name="Wilkins M.J."/>
            <person name="Karaoz U."/>
            <person name="Brodie E.L."/>
            <person name="Williams K.H."/>
            <person name="Hubbard S.S."/>
            <person name="Banfield J.F."/>
        </authorList>
    </citation>
    <scope>NUCLEOTIDE SEQUENCE [LARGE SCALE GENOMIC DNA]</scope>
</reference>
<comment type="function">
    <text evidence="5">Responsible for synthesis of pseudouridine from uracil-55 in the psi GC loop of transfer RNAs.</text>
</comment>
<evidence type="ECO:0000313" key="8">
    <source>
        <dbReference type="EMBL" id="OGY59318.1"/>
    </source>
</evidence>
<gene>
    <name evidence="5" type="primary">truB</name>
    <name evidence="8" type="ORF">A3I31_02265</name>
</gene>
<dbReference type="GO" id="GO:1990481">
    <property type="term" value="P:mRNA pseudouridine synthesis"/>
    <property type="evidence" value="ECO:0007669"/>
    <property type="project" value="TreeGrafter"/>
</dbReference>
<feature type="domain" description="tRNA pseudouridylate synthase B C-terminal" evidence="7">
    <location>
        <begin position="173"/>
        <end position="213"/>
    </location>
</feature>
<accession>A0A1G1Z3V6</accession>
<evidence type="ECO:0000259" key="7">
    <source>
        <dbReference type="Pfam" id="PF16198"/>
    </source>
</evidence>
<dbReference type="EC" id="5.4.99.25" evidence="5"/>
<dbReference type="HAMAP" id="MF_01080">
    <property type="entry name" value="TruB_bact"/>
    <property type="match status" value="1"/>
</dbReference>
<feature type="domain" description="Pseudouridine synthase II N-terminal" evidence="6">
    <location>
        <begin position="23"/>
        <end position="172"/>
    </location>
</feature>
<dbReference type="Gene3D" id="3.30.2350.10">
    <property type="entry name" value="Pseudouridine synthase"/>
    <property type="match status" value="1"/>
</dbReference>
<comment type="caution">
    <text evidence="8">The sequence shown here is derived from an EMBL/GenBank/DDBJ whole genome shotgun (WGS) entry which is preliminary data.</text>
</comment>
<evidence type="ECO:0000256" key="1">
    <source>
        <dbReference type="ARBA" id="ARBA00000385"/>
    </source>
</evidence>
<dbReference type="InterPro" id="IPR032819">
    <property type="entry name" value="TruB_C"/>
</dbReference>
<dbReference type="InterPro" id="IPR002501">
    <property type="entry name" value="PsdUridine_synth_N"/>
</dbReference>
<organism evidence="8 9">
    <name type="scientific">Candidatus Colwellbacteria bacterium RIFCSPLOWO2_02_FULL_44_20b</name>
    <dbReference type="NCBI Taxonomy" id="1797691"/>
    <lineage>
        <taxon>Bacteria</taxon>
        <taxon>Candidatus Colwelliibacteriota</taxon>
    </lineage>
</organism>
<dbReference type="PANTHER" id="PTHR13767">
    <property type="entry name" value="TRNA-PSEUDOURIDINE SYNTHASE"/>
    <property type="match status" value="1"/>
</dbReference>
<proteinExistence type="inferred from homology"/>
<comment type="catalytic activity">
    <reaction evidence="1 5">
        <text>uridine(55) in tRNA = pseudouridine(55) in tRNA</text>
        <dbReference type="Rhea" id="RHEA:42532"/>
        <dbReference type="Rhea" id="RHEA-COMP:10101"/>
        <dbReference type="Rhea" id="RHEA-COMP:10102"/>
        <dbReference type="ChEBI" id="CHEBI:65314"/>
        <dbReference type="ChEBI" id="CHEBI:65315"/>
        <dbReference type="EC" id="5.4.99.25"/>
    </reaction>
</comment>
<protein>
    <recommendedName>
        <fullName evidence="5">tRNA pseudouridine synthase B</fullName>
        <ecNumber evidence="5">5.4.99.25</ecNumber>
    </recommendedName>
    <alternativeName>
        <fullName evidence="5">tRNA pseudouridine(55) synthase</fullName>
        <shortName evidence="5">Psi55 synthase</shortName>
    </alternativeName>
    <alternativeName>
        <fullName evidence="5">tRNA pseudouridylate synthase</fullName>
    </alternativeName>
    <alternativeName>
        <fullName evidence="5">tRNA-uridine isomerase</fullName>
    </alternativeName>
</protein>
<evidence type="ECO:0000259" key="6">
    <source>
        <dbReference type="Pfam" id="PF01509"/>
    </source>
</evidence>
<dbReference type="InterPro" id="IPR020103">
    <property type="entry name" value="PsdUridine_synth_cat_dom_sf"/>
</dbReference>
<dbReference type="EMBL" id="MHIZ01000037">
    <property type="protein sequence ID" value="OGY59318.1"/>
    <property type="molecule type" value="Genomic_DNA"/>
</dbReference>
<dbReference type="GO" id="GO:0031119">
    <property type="term" value="P:tRNA pseudouridine synthesis"/>
    <property type="evidence" value="ECO:0007669"/>
    <property type="project" value="UniProtKB-UniRule"/>
</dbReference>
<dbReference type="Pfam" id="PF01509">
    <property type="entry name" value="TruB_N"/>
    <property type="match status" value="1"/>
</dbReference>
<feature type="active site" description="Nucleophile" evidence="5">
    <location>
        <position position="38"/>
    </location>
</feature>
<dbReference type="NCBIfam" id="TIGR00431">
    <property type="entry name" value="TruB"/>
    <property type="match status" value="1"/>
</dbReference>
<evidence type="ECO:0000256" key="4">
    <source>
        <dbReference type="ARBA" id="ARBA00023235"/>
    </source>
</evidence>